<keyword evidence="2 7" id="KW-0812">Transmembrane</keyword>
<accession>A0A7X9XT89</accession>
<evidence type="ECO:0000256" key="5">
    <source>
        <dbReference type="ARBA" id="ARBA00023136"/>
    </source>
</evidence>
<dbReference type="InterPro" id="IPR002541">
    <property type="entry name" value="Cyt_c_assembly"/>
</dbReference>
<dbReference type="GO" id="GO:0017004">
    <property type="term" value="P:cytochrome complex assembly"/>
    <property type="evidence" value="ECO:0007669"/>
    <property type="project" value="UniProtKB-KW"/>
</dbReference>
<keyword evidence="5 7" id="KW-0472">Membrane</keyword>
<dbReference type="GO" id="GO:0005886">
    <property type="term" value="C:plasma membrane"/>
    <property type="evidence" value="ECO:0007669"/>
    <property type="project" value="TreeGrafter"/>
</dbReference>
<feature type="transmembrane region" description="Helical" evidence="7">
    <location>
        <begin position="111"/>
        <end position="131"/>
    </location>
</feature>
<sequence>MPVNQTLAQYSDWSYFSAFALYALALLLSIAYYVRRLSALEARAEARAGMVGEKVLVGSGASADSADSVTDAGRGGDPVTGTGSIPDTYDANEHDPEAVAAKFRKAASIGAMAEMVVYIGVAVHLASVVLRGLSAERFPWGNLYEYISVFSLFAMVIAAVVLRRNEMRIFWPWLLTPVAALMFYGGTSLYAESAPVVPALQSFWFPIHVSTVSIGGGIFLVSGIASLLYLLRIKQPKGREKGFFGKLAMPLPAAKTLDAIAYRTAIWAFPLFGLGVVLGAIWAEVAWGRFWGWDPKETVSFVTWIVYAGYLHARATSGWRNAAAAWINILGFATMVFNLFFINMVVSGLHSYAGLN</sequence>
<organism evidence="9 10">
    <name type="scientific">Corynebacterium xerosis</name>
    <dbReference type="NCBI Taxonomy" id="1725"/>
    <lineage>
        <taxon>Bacteria</taxon>
        <taxon>Bacillati</taxon>
        <taxon>Actinomycetota</taxon>
        <taxon>Actinomycetes</taxon>
        <taxon>Mycobacteriales</taxon>
        <taxon>Corynebacteriaceae</taxon>
        <taxon>Corynebacterium</taxon>
    </lineage>
</organism>
<feature type="transmembrane region" description="Helical" evidence="7">
    <location>
        <begin position="265"/>
        <end position="285"/>
    </location>
</feature>
<evidence type="ECO:0000256" key="1">
    <source>
        <dbReference type="ARBA" id="ARBA00004141"/>
    </source>
</evidence>
<proteinExistence type="predicted"/>
<dbReference type="NCBIfam" id="TIGR03144">
    <property type="entry name" value="cytochr_II_ccsB"/>
    <property type="match status" value="1"/>
</dbReference>
<keyword evidence="4 7" id="KW-1133">Transmembrane helix</keyword>
<evidence type="ECO:0000256" key="2">
    <source>
        <dbReference type="ARBA" id="ARBA00022692"/>
    </source>
</evidence>
<feature type="transmembrane region" description="Helical" evidence="7">
    <location>
        <begin position="297"/>
        <end position="313"/>
    </location>
</feature>
<dbReference type="AlphaFoldDB" id="A0A7X9XT89"/>
<feature type="region of interest" description="Disordered" evidence="6">
    <location>
        <begin position="63"/>
        <end position="92"/>
    </location>
</feature>
<evidence type="ECO:0000259" key="8">
    <source>
        <dbReference type="Pfam" id="PF01578"/>
    </source>
</evidence>
<feature type="transmembrane region" description="Helical" evidence="7">
    <location>
        <begin position="169"/>
        <end position="191"/>
    </location>
</feature>
<feature type="transmembrane region" description="Helical" evidence="7">
    <location>
        <begin position="325"/>
        <end position="346"/>
    </location>
</feature>
<feature type="transmembrane region" description="Helical" evidence="7">
    <location>
        <begin position="143"/>
        <end position="162"/>
    </location>
</feature>
<dbReference type="InterPro" id="IPR045062">
    <property type="entry name" value="Cyt_c_biogenesis_CcsA/CcmC"/>
</dbReference>
<dbReference type="GO" id="GO:0020037">
    <property type="term" value="F:heme binding"/>
    <property type="evidence" value="ECO:0007669"/>
    <property type="project" value="InterPro"/>
</dbReference>
<evidence type="ECO:0000256" key="3">
    <source>
        <dbReference type="ARBA" id="ARBA00022748"/>
    </source>
</evidence>
<dbReference type="InterPro" id="IPR017562">
    <property type="entry name" value="Cyt_c_biogenesis_CcsA"/>
</dbReference>
<feature type="compositionally biased region" description="Low complexity" evidence="6">
    <location>
        <begin position="63"/>
        <end position="72"/>
    </location>
</feature>
<evidence type="ECO:0000256" key="6">
    <source>
        <dbReference type="SAM" id="MobiDB-lite"/>
    </source>
</evidence>
<protein>
    <submittedName>
        <fullName evidence="9">C-type cytochrome biogenesis protein CcsB</fullName>
    </submittedName>
</protein>
<dbReference type="PANTHER" id="PTHR30071:SF1">
    <property type="entry name" value="CYTOCHROME B_B6 PROTEIN-RELATED"/>
    <property type="match status" value="1"/>
</dbReference>
<keyword evidence="3" id="KW-0201">Cytochrome c-type biogenesis</keyword>
<evidence type="ECO:0000313" key="9">
    <source>
        <dbReference type="EMBL" id="NMF09080.1"/>
    </source>
</evidence>
<feature type="transmembrane region" description="Helical" evidence="7">
    <location>
        <begin position="13"/>
        <end position="34"/>
    </location>
</feature>
<evidence type="ECO:0000313" key="10">
    <source>
        <dbReference type="Proteomes" id="UP000589552"/>
    </source>
</evidence>
<evidence type="ECO:0000256" key="4">
    <source>
        <dbReference type="ARBA" id="ARBA00022989"/>
    </source>
</evidence>
<feature type="transmembrane region" description="Helical" evidence="7">
    <location>
        <begin position="203"/>
        <end position="231"/>
    </location>
</feature>
<dbReference type="Pfam" id="PF01578">
    <property type="entry name" value="Cytochrom_C_asm"/>
    <property type="match status" value="1"/>
</dbReference>
<dbReference type="PANTHER" id="PTHR30071">
    <property type="entry name" value="HEME EXPORTER PROTEIN C"/>
    <property type="match status" value="1"/>
</dbReference>
<name>A0A7X9XT89_9CORY</name>
<dbReference type="Proteomes" id="UP000589552">
    <property type="component" value="Unassembled WGS sequence"/>
</dbReference>
<dbReference type="RefSeq" id="WP_168937630.1">
    <property type="nucleotide sequence ID" value="NZ_JABAGA010000002.1"/>
</dbReference>
<gene>
    <name evidence="9" type="primary">ccsB</name>
    <name evidence="9" type="ORF">HF852_05625</name>
</gene>
<reference evidence="9 10" key="1">
    <citation type="submission" date="2020-04" db="EMBL/GenBank/DDBJ databases">
        <authorList>
            <person name="Hitch T.C.A."/>
            <person name="Wylensek D."/>
            <person name="Clavel T."/>
        </authorList>
    </citation>
    <scope>NUCLEOTIDE SEQUENCE [LARGE SCALE GENOMIC DNA]</scope>
    <source>
        <strain evidence="9 10">BL-383-APC-2I</strain>
    </source>
</reference>
<feature type="domain" description="Cytochrome c assembly protein" evidence="8">
    <location>
        <begin position="140"/>
        <end position="350"/>
    </location>
</feature>
<comment type="caution">
    <text evidence="9">The sequence shown here is derived from an EMBL/GenBank/DDBJ whole genome shotgun (WGS) entry which is preliminary data.</text>
</comment>
<dbReference type="EMBL" id="JABAGA010000002">
    <property type="protein sequence ID" value="NMF09080.1"/>
    <property type="molecule type" value="Genomic_DNA"/>
</dbReference>
<comment type="subcellular location">
    <subcellularLocation>
        <location evidence="1">Membrane</location>
        <topology evidence="1">Multi-pass membrane protein</topology>
    </subcellularLocation>
</comment>
<evidence type="ECO:0000256" key="7">
    <source>
        <dbReference type="SAM" id="Phobius"/>
    </source>
</evidence>